<reference evidence="1 2" key="1">
    <citation type="submission" date="2021-06" db="EMBL/GenBank/DDBJ databases">
        <title>Caerostris extrusa draft genome.</title>
        <authorList>
            <person name="Kono N."/>
            <person name="Arakawa K."/>
        </authorList>
    </citation>
    <scope>NUCLEOTIDE SEQUENCE [LARGE SCALE GENOMIC DNA]</scope>
</reference>
<evidence type="ECO:0000313" key="2">
    <source>
        <dbReference type="Proteomes" id="UP001054945"/>
    </source>
</evidence>
<evidence type="ECO:0000313" key="1">
    <source>
        <dbReference type="EMBL" id="GIY16919.1"/>
    </source>
</evidence>
<organism evidence="1 2">
    <name type="scientific">Caerostris extrusa</name>
    <name type="common">Bark spider</name>
    <name type="synonym">Caerostris bankana</name>
    <dbReference type="NCBI Taxonomy" id="172846"/>
    <lineage>
        <taxon>Eukaryota</taxon>
        <taxon>Metazoa</taxon>
        <taxon>Ecdysozoa</taxon>
        <taxon>Arthropoda</taxon>
        <taxon>Chelicerata</taxon>
        <taxon>Arachnida</taxon>
        <taxon>Araneae</taxon>
        <taxon>Araneomorphae</taxon>
        <taxon>Entelegynae</taxon>
        <taxon>Araneoidea</taxon>
        <taxon>Araneidae</taxon>
        <taxon>Caerostris</taxon>
    </lineage>
</organism>
<dbReference type="Proteomes" id="UP001054945">
    <property type="component" value="Unassembled WGS sequence"/>
</dbReference>
<dbReference type="EMBL" id="BPLR01007440">
    <property type="protein sequence ID" value="GIY16919.1"/>
    <property type="molecule type" value="Genomic_DNA"/>
</dbReference>
<comment type="caution">
    <text evidence="1">The sequence shown here is derived from an EMBL/GenBank/DDBJ whole genome shotgun (WGS) entry which is preliminary data.</text>
</comment>
<sequence>MRTAQFPKGDWARIDKAILKEVKNTLNLPTEVSNEYFIGQKKLVCCGLPIAAEDSYINLIDTAFKLLSSRDEMCYCLSSVYHTQKDLEDCLMIKSFLTSCQGNIGGDFSTTSNKFSTTWTVARVASRGLGVQWVFENSVPSLVFQDLTLKVNSSLLAEHPSLESFGTFEQTVQSFTHEAIQHLFPEETGSWISSSSSSSSSNMADSATCQKLYRRNRRRAVREILGNTGERCKIPLLLLQTYFSECWEAGTSDPQLYSSIGSEGRVELLESEFSKKEVWAILKKAENTAPGPDRLTYHHLRLVDPGDKILTKIFNLCVRYRKIPSI</sequence>
<protein>
    <submittedName>
        <fullName evidence="1">Retrovirus-related Pol polyprotein from type-2 retrotransposable element R2DM</fullName>
    </submittedName>
</protein>
<keyword evidence="2" id="KW-1185">Reference proteome</keyword>
<dbReference type="AlphaFoldDB" id="A0AAV4R7A1"/>
<name>A0AAV4R7A1_CAEEX</name>
<proteinExistence type="predicted"/>
<gene>
    <name evidence="1" type="primary">pol_4304</name>
    <name evidence="1" type="ORF">CEXT_731701</name>
</gene>
<accession>A0AAV4R7A1</accession>